<gene>
    <name evidence="2" type="ORF">FOTG_17556</name>
</gene>
<dbReference type="Pfam" id="PF10224">
    <property type="entry name" value="DUF2205"/>
    <property type="match status" value="1"/>
</dbReference>
<feature type="compositionally biased region" description="Polar residues" evidence="1">
    <location>
        <begin position="10"/>
        <end position="22"/>
    </location>
</feature>
<proteinExistence type="predicted"/>
<dbReference type="InterPro" id="IPR019357">
    <property type="entry name" value="SCOC"/>
</dbReference>
<dbReference type="AlphaFoldDB" id="X0KZB8"/>
<evidence type="ECO:0000256" key="1">
    <source>
        <dbReference type="SAM" id="MobiDB-lite"/>
    </source>
</evidence>
<name>X0KZB8_FUSOX</name>
<dbReference type="Proteomes" id="UP000030701">
    <property type="component" value="Unassembled WGS sequence"/>
</dbReference>
<dbReference type="HOGENOM" id="CLU_2440928_0_0_1"/>
<protein>
    <submittedName>
        <fullName evidence="2">Uncharacterized protein</fullName>
    </submittedName>
</protein>
<dbReference type="Gene3D" id="1.20.5.170">
    <property type="match status" value="1"/>
</dbReference>
<reference evidence="2" key="1">
    <citation type="submission" date="2011-11" db="EMBL/GenBank/DDBJ databases">
        <title>The Genome Sequence of Fusarium oxysporum Cotton.</title>
        <authorList>
            <consortium name="The Broad Institute Genome Sequencing Platform"/>
            <person name="Ma L.-J."/>
            <person name="Gale L.R."/>
            <person name="Schwartz D.C."/>
            <person name="Zhou S."/>
            <person name="Corby-Kistler H."/>
            <person name="Young S.K."/>
            <person name="Zeng Q."/>
            <person name="Gargeya S."/>
            <person name="Fitzgerald M."/>
            <person name="Haas B."/>
            <person name="Abouelleil A."/>
            <person name="Alvarado L."/>
            <person name="Arachchi H.M."/>
            <person name="Berlin A."/>
            <person name="Brown A."/>
            <person name="Chapman S.B."/>
            <person name="Chen Z."/>
            <person name="Dunbar C."/>
            <person name="Freedman E."/>
            <person name="Gearin G."/>
            <person name="Goldberg J."/>
            <person name="Griggs A."/>
            <person name="Gujja S."/>
            <person name="Heiman D."/>
            <person name="Howarth C."/>
            <person name="Larson L."/>
            <person name="Lui A."/>
            <person name="MacDonald P.J.P."/>
            <person name="Montmayeur A."/>
            <person name="Murphy C."/>
            <person name="Neiman D."/>
            <person name="Pearson M."/>
            <person name="Priest M."/>
            <person name="Roberts A."/>
            <person name="Saif S."/>
            <person name="Shea T."/>
            <person name="Shenoy N."/>
            <person name="Sisk P."/>
            <person name="Stolte C."/>
            <person name="Sykes S."/>
            <person name="Wortman J."/>
            <person name="Nusbaum C."/>
            <person name="Birren B."/>
        </authorList>
    </citation>
    <scope>NUCLEOTIDE SEQUENCE [LARGE SCALE GENOMIC DNA]</scope>
    <source>
        <strain evidence="2">25433</strain>
    </source>
</reference>
<reference evidence="2" key="2">
    <citation type="submission" date="2012-05" db="EMBL/GenBank/DDBJ databases">
        <title>The Genome Annotation of Fusarium oxysporum Cotton.</title>
        <authorList>
            <consortium name="The Broad Institute Genomics Platform"/>
            <person name="Ma L.-J."/>
            <person name="Corby-Kistler H."/>
            <person name="Broz K."/>
            <person name="Gale L.R."/>
            <person name="Jonkers W."/>
            <person name="O'Donnell K."/>
            <person name="Ploetz R."/>
            <person name="Steinberg C."/>
            <person name="Schwartz D.C."/>
            <person name="VanEtten H."/>
            <person name="Zhou S."/>
            <person name="Young S.K."/>
            <person name="Zeng Q."/>
            <person name="Gargeya S."/>
            <person name="Fitzgerald M."/>
            <person name="Abouelleil A."/>
            <person name="Alvarado L."/>
            <person name="Chapman S.B."/>
            <person name="Gainer-Dewar J."/>
            <person name="Goldberg J."/>
            <person name="Griggs A."/>
            <person name="Gujja S."/>
            <person name="Hansen M."/>
            <person name="Howarth C."/>
            <person name="Imamovic A."/>
            <person name="Ireland A."/>
            <person name="Larimer J."/>
            <person name="McCowan C."/>
            <person name="Murphy C."/>
            <person name="Pearson M."/>
            <person name="Poon T.W."/>
            <person name="Priest M."/>
            <person name="Roberts A."/>
            <person name="Saif S."/>
            <person name="Shea T."/>
            <person name="Sykes S."/>
            <person name="Wortman J."/>
            <person name="Nusbaum C."/>
            <person name="Birren B."/>
        </authorList>
    </citation>
    <scope>NUCLEOTIDE SEQUENCE</scope>
    <source>
        <strain evidence="2">25433</strain>
    </source>
</reference>
<feature type="region of interest" description="Disordered" evidence="1">
    <location>
        <begin position="1"/>
        <end position="24"/>
    </location>
</feature>
<dbReference type="EMBL" id="JH658093">
    <property type="protein sequence ID" value="EXM14021.1"/>
    <property type="molecule type" value="Genomic_DNA"/>
</dbReference>
<organism evidence="2">
    <name type="scientific">Fusarium oxysporum f. sp. vasinfectum 25433</name>
    <dbReference type="NCBI Taxonomy" id="1089449"/>
    <lineage>
        <taxon>Eukaryota</taxon>
        <taxon>Fungi</taxon>
        <taxon>Dikarya</taxon>
        <taxon>Ascomycota</taxon>
        <taxon>Pezizomycotina</taxon>
        <taxon>Sordariomycetes</taxon>
        <taxon>Hypocreomycetidae</taxon>
        <taxon>Hypocreales</taxon>
        <taxon>Nectriaceae</taxon>
        <taxon>Fusarium</taxon>
        <taxon>Fusarium oxysporum species complex</taxon>
    </lineage>
</organism>
<evidence type="ECO:0000313" key="2">
    <source>
        <dbReference type="EMBL" id="EXM14021.1"/>
    </source>
</evidence>
<dbReference type="OrthoDB" id="5047046at2759"/>
<sequence>MIGSVGWHQPHSSIRSSGQDTNEPVKITTKLDGMRAMSPRMASDDVEALEREIHAGLHRHAKALQDSLLLISNRIEAIKKWHEKLESNNEFLHKSIKDLTDMHWTMT</sequence>
<accession>X0KZB8</accession>